<keyword evidence="5" id="KW-0175">Coiled coil</keyword>
<dbReference type="Pfam" id="PF00990">
    <property type="entry name" value="GGDEF"/>
    <property type="match status" value="1"/>
</dbReference>
<dbReference type="SUPFAM" id="SSF55073">
    <property type="entry name" value="Nucleotide cyclase"/>
    <property type="match status" value="1"/>
</dbReference>
<feature type="coiled-coil region" evidence="5">
    <location>
        <begin position="205"/>
        <end position="239"/>
    </location>
</feature>
<dbReference type="PANTHER" id="PTHR45138:SF9">
    <property type="entry name" value="DIGUANYLATE CYCLASE DGCM-RELATED"/>
    <property type="match status" value="1"/>
</dbReference>
<dbReference type="CDD" id="cd01949">
    <property type="entry name" value="GGDEF"/>
    <property type="match status" value="1"/>
</dbReference>
<evidence type="ECO:0000313" key="8">
    <source>
        <dbReference type="EMBL" id="PTL94759.1"/>
    </source>
</evidence>
<keyword evidence="9" id="KW-1185">Reference proteome</keyword>
<dbReference type="PROSITE" id="PS50887">
    <property type="entry name" value="GGDEF"/>
    <property type="match status" value="1"/>
</dbReference>
<comment type="caution">
    <text evidence="8">The sequence shown here is derived from an EMBL/GenBank/DDBJ whole genome shotgun (WGS) entry which is preliminary data.</text>
</comment>
<evidence type="ECO:0000259" key="7">
    <source>
        <dbReference type="PROSITE" id="PS50887"/>
    </source>
</evidence>
<feature type="compositionally biased region" description="Polar residues" evidence="6">
    <location>
        <begin position="409"/>
        <end position="422"/>
    </location>
</feature>
<dbReference type="EC" id="2.7.7.65" evidence="1"/>
<name>A0ABX5IW02_9GAMM</name>
<evidence type="ECO:0000313" key="9">
    <source>
        <dbReference type="Proteomes" id="UP000241895"/>
    </source>
</evidence>
<evidence type="ECO:0000256" key="5">
    <source>
        <dbReference type="SAM" id="Coils"/>
    </source>
</evidence>
<dbReference type="SMART" id="SM00267">
    <property type="entry name" value="GGDEF"/>
    <property type="match status" value="1"/>
</dbReference>
<evidence type="ECO:0000256" key="3">
    <source>
        <dbReference type="ARBA" id="ARBA00029839"/>
    </source>
</evidence>
<sequence>MRCRSLQSTIYLEGSLQDMVRPHGSMSFRSGRTHPVRVAMRPIDKSLLEQMHISEVEIQRRKEFLSLDEADLADLAALKPLINEHIEIIVEEFYERQTEIDEISLLIGDSETLQRLRSAQRQYVLDIFTGYYDAEYVNSRLRIGLVHKRIGVEPKLFLAAMRTLKEILFRVIDENLEDVQATKSAKNNLDKLMYFDITLVFDTYIDTLLNEVHSAKRRMELYARNLEEKTKELAAYAEKDALTGLFNKRGMSEALNREIRMAERRHSLVSLIYCDIDDFKQINDTHGHHKGDEILVTFGQIMRETVRSSDICCRLGGDEFCCILPDCDAKSAKTIGSKIELAFQSKYPNFSISLGVAETGDRDYLREEELLRAADAMMYRNKEARKRSAAEAASKTSARTLPAPAQAAEKTTSSTAAQSDDH</sequence>
<feature type="region of interest" description="Disordered" evidence="6">
    <location>
        <begin position="382"/>
        <end position="422"/>
    </location>
</feature>
<dbReference type="PANTHER" id="PTHR45138">
    <property type="entry name" value="REGULATORY COMPONENTS OF SENSORY TRANSDUCTION SYSTEM"/>
    <property type="match status" value="1"/>
</dbReference>
<reference evidence="8 9" key="1">
    <citation type="submission" date="2018-03" db="EMBL/GenBank/DDBJ databases">
        <authorList>
            <person name="Zhou J."/>
            <person name="Li X."/>
            <person name="Xue M."/>
            <person name="Yin J."/>
        </authorList>
    </citation>
    <scope>NUCLEOTIDE SEQUENCE [LARGE SCALE GENOMIC DNA]</scope>
    <source>
        <strain evidence="8 9">SYSU ZJ2214</strain>
    </source>
</reference>
<evidence type="ECO:0000256" key="4">
    <source>
        <dbReference type="ARBA" id="ARBA00034247"/>
    </source>
</evidence>
<dbReference type="InterPro" id="IPR043128">
    <property type="entry name" value="Rev_trsase/Diguanyl_cyclase"/>
</dbReference>
<dbReference type="CDD" id="cd14758">
    <property type="entry name" value="GS_GGDEF_1"/>
    <property type="match status" value="1"/>
</dbReference>
<protein>
    <recommendedName>
        <fullName evidence="2">Diguanylate cyclase DosC</fullName>
        <ecNumber evidence="1">2.7.7.65</ecNumber>
    </recommendedName>
    <alternativeName>
        <fullName evidence="3">Direct oxygen-sensing cyclase</fullName>
    </alternativeName>
</protein>
<feature type="compositionally biased region" description="Low complexity" evidence="6">
    <location>
        <begin position="390"/>
        <end position="400"/>
    </location>
</feature>
<dbReference type="InterPro" id="IPR000160">
    <property type="entry name" value="GGDEF_dom"/>
</dbReference>
<evidence type="ECO:0000256" key="1">
    <source>
        <dbReference type="ARBA" id="ARBA00012528"/>
    </source>
</evidence>
<accession>A0ABX5IW02</accession>
<gene>
    <name evidence="8" type="ORF">C6W88_10385</name>
</gene>
<evidence type="ECO:0000256" key="6">
    <source>
        <dbReference type="SAM" id="MobiDB-lite"/>
    </source>
</evidence>
<comment type="catalytic activity">
    <reaction evidence="4">
        <text>2 GTP = 3',3'-c-di-GMP + 2 diphosphate</text>
        <dbReference type="Rhea" id="RHEA:24898"/>
        <dbReference type="ChEBI" id="CHEBI:33019"/>
        <dbReference type="ChEBI" id="CHEBI:37565"/>
        <dbReference type="ChEBI" id="CHEBI:58805"/>
        <dbReference type="EC" id="2.7.7.65"/>
    </reaction>
</comment>
<dbReference type="SUPFAM" id="SSF46458">
    <property type="entry name" value="Globin-like"/>
    <property type="match status" value="1"/>
</dbReference>
<dbReference type="InterPro" id="IPR050469">
    <property type="entry name" value="Diguanylate_Cyclase"/>
</dbReference>
<dbReference type="Gene3D" id="1.10.490.10">
    <property type="entry name" value="Globins"/>
    <property type="match status" value="1"/>
</dbReference>
<dbReference type="InterPro" id="IPR012292">
    <property type="entry name" value="Globin/Proto"/>
</dbReference>
<feature type="domain" description="GGDEF" evidence="7">
    <location>
        <begin position="267"/>
        <end position="395"/>
    </location>
</feature>
<dbReference type="InterPro" id="IPR029787">
    <property type="entry name" value="Nucleotide_cyclase"/>
</dbReference>
<organism evidence="8 9">
    <name type="scientific">Halomonas litopenaei</name>
    <dbReference type="NCBI Taxonomy" id="2109328"/>
    <lineage>
        <taxon>Bacteria</taxon>
        <taxon>Pseudomonadati</taxon>
        <taxon>Pseudomonadota</taxon>
        <taxon>Gammaproteobacteria</taxon>
        <taxon>Oceanospirillales</taxon>
        <taxon>Halomonadaceae</taxon>
        <taxon>Halomonas</taxon>
    </lineage>
</organism>
<dbReference type="InterPro" id="IPR044398">
    <property type="entry name" value="Globin-sensor_dom"/>
</dbReference>
<proteinExistence type="predicted"/>
<dbReference type="EMBL" id="PXNS01000005">
    <property type="protein sequence ID" value="PTL94759.1"/>
    <property type="molecule type" value="Genomic_DNA"/>
</dbReference>
<dbReference type="Proteomes" id="UP000241895">
    <property type="component" value="Unassembled WGS sequence"/>
</dbReference>
<dbReference type="NCBIfam" id="TIGR00254">
    <property type="entry name" value="GGDEF"/>
    <property type="match status" value="1"/>
</dbReference>
<dbReference type="InterPro" id="IPR009050">
    <property type="entry name" value="Globin-like_sf"/>
</dbReference>
<evidence type="ECO:0000256" key="2">
    <source>
        <dbReference type="ARBA" id="ARBA00015125"/>
    </source>
</evidence>
<dbReference type="Gene3D" id="3.30.70.270">
    <property type="match status" value="1"/>
</dbReference>
<dbReference type="Pfam" id="PF11563">
    <property type="entry name" value="Protoglobin"/>
    <property type="match status" value="1"/>
</dbReference>